<evidence type="ECO:0000313" key="2">
    <source>
        <dbReference type="Proteomes" id="UP000202420"/>
    </source>
</evidence>
<dbReference type="EMBL" id="EF101928">
    <property type="protein sequence ID" value="ABT16642.1"/>
    <property type="molecule type" value="Genomic_DNA"/>
</dbReference>
<sequence length="211" mass="24435">MWGLCEICPLGLVQEHVVCIKSCCWHVVYVNTRDVVWLVERYPDLHIVVLKSNERKCHGQVPGEEQREIEVECPHGTSWVFWAEVQHSVICCSHFHIIERFVVNPKPCCRIINGVHILPPDHNRDGLYELFHRVKRLDARLHHGNLENARLYEVAISRNCYHGGRAIVDVKHGFYGLYCKIRPANGYPFPQTPLGVSCQEYILCTDRNQLS</sequence>
<accession>A7K9B8</accession>
<dbReference type="KEGG" id="vg:5470808"/>
<keyword evidence="2" id="KW-1185">Reference proteome</keyword>
<dbReference type="RefSeq" id="YP_001426989.1">
    <property type="nucleotide sequence ID" value="NC_008724.1"/>
</dbReference>
<dbReference type="GeneID" id="5470808"/>
<organism evidence="1 2">
    <name type="scientific">Chlorovirus heliozoae</name>
    <dbReference type="NCBI Taxonomy" id="322019"/>
    <lineage>
        <taxon>Viruses</taxon>
        <taxon>Varidnaviria</taxon>
        <taxon>Bamfordvirae</taxon>
        <taxon>Nucleocytoviricota</taxon>
        <taxon>Megaviricetes</taxon>
        <taxon>Algavirales</taxon>
        <taxon>Phycodnaviridae</taxon>
        <taxon>Chlorovirus</taxon>
    </lineage>
</organism>
<dbReference type="Proteomes" id="UP000202420">
    <property type="component" value="Segment"/>
</dbReference>
<gene>
    <name evidence="1" type="primary">z508R</name>
    <name evidence="1" type="ORF">ATCV1_z508R</name>
</gene>
<proteinExistence type="predicted"/>
<reference evidence="1 2" key="1">
    <citation type="submission" date="2006-09" db="EMBL/GenBank/DDBJ databases">
        <title>Sequence and annotation of the 288-kb ATCV-1 virus that infects an endosymbiotic Chlorella strain of the heliozoon Acanthocystis turfacea.</title>
        <authorList>
            <person name="Fitzgerald L.A."/>
            <person name="Graves M.V."/>
            <person name="Li X."/>
            <person name="Pfitzner A.J.P."/>
            <person name="Hartigan J."/>
            <person name="Van Etten J.L."/>
        </authorList>
    </citation>
    <scope>NUCLEOTIDE SEQUENCE [LARGE SCALE GENOMIC DNA]</scope>
    <source>
        <strain evidence="1 2">ATCV-1</strain>
    </source>
</reference>
<protein>
    <submittedName>
        <fullName evidence="1">Uncharacterized protein z508R</fullName>
    </submittedName>
</protein>
<evidence type="ECO:0000313" key="1">
    <source>
        <dbReference type="EMBL" id="ABT16642.1"/>
    </source>
</evidence>
<name>A7K9B8_9PHYC</name>